<dbReference type="STRING" id="41688.A0A2N3N0Q8"/>
<dbReference type="PANTHER" id="PTHR48081:SF3">
    <property type="entry name" value="ALPHA_BETA HYDROLASE FOLD-3 DOMAIN-CONTAINING PROTEIN"/>
    <property type="match status" value="1"/>
</dbReference>
<organism evidence="3 4">
    <name type="scientific">Lomentospora prolificans</name>
    <dbReference type="NCBI Taxonomy" id="41688"/>
    <lineage>
        <taxon>Eukaryota</taxon>
        <taxon>Fungi</taxon>
        <taxon>Dikarya</taxon>
        <taxon>Ascomycota</taxon>
        <taxon>Pezizomycotina</taxon>
        <taxon>Sordariomycetes</taxon>
        <taxon>Hypocreomycetidae</taxon>
        <taxon>Microascales</taxon>
        <taxon>Microascaceae</taxon>
        <taxon>Lomentospora</taxon>
    </lineage>
</organism>
<evidence type="ECO:0000259" key="2">
    <source>
        <dbReference type="Pfam" id="PF07859"/>
    </source>
</evidence>
<dbReference type="Pfam" id="PF07859">
    <property type="entry name" value="Abhydrolase_3"/>
    <property type="match status" value="1"/>
</dbReference>
<dbReference type="InterPro" id="IPR013094">
    <property type="entry name" value="AB_hydrolase_3"/>
</dbReference>
<protein>
    <recommendedName>
        <fullName evidence="2">Alpha/beta hydrolase fold-3 domain-containing protein</fullName>
    </recommendedName>
</protein>
<proteinExistence type="predicted"/>
<dbReference type="SUPFAM" id="SSF53474">
    <property type="entry name" value="alpha/beta-Hydrolases"/>
    <property type="match status" value="1"/>
</dbReference>
<keyword evidence="1" id="KW-0378">Hydrolase</keyword>
<name>A0A2N3N0Q8_9PEZI</name>
<comment type="caution">
    <text evidence="3">The sequence shown here is derived from an EMBL/GenBank/DDBJ whole genome shotgun (WGS) entry which is preliminary data.</text>
</comment>
<evidence type="ECO:0000256" key="1">
    <source>
        <dbReference type="ARBA" id="ARBA00022801"/>
    </source>
</evidence>
<keyword evidence="4" id="KW-1185">Reference proteome</keyword>
<accession>A0A2N3N0Q8</accession>
<dbReference type="InterPro" id="IPR029058">
    <property type="entry name" value="AB_hydrolase_fold"/>
</dbReference>
<evidence type="ECO:0000313" key="4">
    <source>
        <dbReference type="Proteomes" id="UP000233524"/>
    </source>
</evidence>
<gene>
    <name evidence="3" type="ORF">jhhlp_007825</name>
</gene>
<evidence type="ECO:0000313" key="3">
    <source>
        <dbReference type="EMBL" id="PKS05992.1"/>
    </source>
</evidence>
<dbReference type="InParanoid" id="A0A2N3N0Q8"/>
<dbReference type="OrthoDB" id="19653at2759"/>
<dbReference type="GO" id="GO:0016787">
    <property type="term" value="F:hydrolase activity"/>
    <property type="evidence" value="ECO:0007669"/>
    <property type="project" value="UniProtKB-KW"/>
</dbReference>
<dbReference type="Gene3D" id="3.40.50.1820">
    <property type="entry name" value="alpha/beta hydrolase"/>
    <property type="match status" value="1"/>
</dbReference>
<dbReference type="EMBL" id="NLAX01001139">
    <property type="protein sequence ID" value="PKS05992.1"/>
    <property type="molecule type" value="Genomic_DNA"/>
</dbReference>
<dbReference type="InterPro" id="IPR050300">
    <property type="entry name" value="GDXG_lipolytic_enzyme"/>
</dbReference>
<reference evidence="3 4" key="1">
    <citation type="journal article" date="2017" name="G3 (Bethesda)">
        <title>First Draft Genome Sequence of the Pathogenic Fungus Lomentospora prolificans (Formerly Scedosporium prolificans).</title>
        <authorList>
            <person name="Luo R."/>
            <person name="Zimin A."/>
            <person name="Workman R."/>
            <person name="Fan Y."/>
            <person name="Pertea G."/>
            <person name="Grossman N."/>
            <person name="Wear M.P."/>
            <person name="Jia B."/>
            <person name="Miller H."/>
            <person name="Casadevall A."/>
            <person name="Timp W."/>
            <person name="Zhang S.X."/>
            <person name="Salzberg S.L."/>
        </authorList>
    </citation>
    <scope>NUCLEOTIDE SEQUENCE [LARGE SCALE GENOMIC DNA]</scope>
    <source>
        <strain evidence="3 4">JHH-5317</strain>
    </source>
</reference>
<dbReference type="AlphaFoldDB" id="A0A2N3N0Q8"/>
<feature type="domain" description="Alpha/beta hydrolase fold-3" evidence="2">
    <location>
        <begin position="35"/>
        <end position="138"/>
    </location>
</feature>
<dbReference type="Proteomes" id="UP000233524">
    <property type="component" value="Unassembled WGS sequence"/>
</dbReference>
<dbReference type="VEuPathDB" id="FungiDB:jhhlp_007825"/>
<dbReference type="PANTHER" id="PTHR48081">
    <property type="entry name" value="AB HYDROLASE SUPERFAMILY PROTEIN C4A8.06C"/>
    <property type="match status" value="1"/>
</dbReference>
<sequence>MLTKSTYVYAQHAGVDIECDVYEGPAYPLSSPVFLFFHSGGLVGGARERLAPWIVQACYQRKWTLISADYRLLPQVKAQGLLEDASAAYNFARSWRGSCRRVIVAGASAEGFVMAALTAHHLKPQPLALFGITPITTFQHPFFTSSILLTPEPLTAEYMGCTLDPNGPVISRYDNGPTPFDIERLTPSGEKHPEYVVPEKMPLDDPRCYLYGYYLNHNQFPSLVGSVDSGYGAVCPEAEEPPLRNKEWPPTVIFHGDDDYDVSMDVSVHMAQSLGEHRIKVFLAEGQGHLFECEWFLEEEDPAMAAVREALECLTDIAEGP</sequence>